<sequence>MPPSGGLKIMLASELKEESELSLLRKEAAQLRTQLAEVKRVDDQELDKLWRLAESQSNQLAQDQARISDLESACADKEASLANAQSQATLAQTKLAGVKAILKQTDKDATTLRETLAQYTGSSANERGEVRKGMRDLSQRMGDVTDQLRALEAPTTKDVPDPEGMPTQAAFQSQLDDLGSNLKRLLQKYFATTATLIVRSLDRCLEVQANAATKHDIRRLEALITSMRAQPQPPAMQAAGSGAAANSPDVPQQPLANAVASAAVVPHPPQQGCQEVSDTQPPLPEEPAAPQPPLPAEPATGASRRPGPVPHQPAAAVPSAPQPPREPSPAQPSGLQHGEDPAVPPGFGNPHRRLSPVVGLPHAALFDHAVAEPFNPEVNPTGQYLGPMPPTAPTFQGPAVPALFDFAPNPYGWSASRREQLAHHQPLPGYQPTTPWDNPGPLHGYTHDLLQPMQTPGLLPLPAPLPGDAAHGAVQDGSTDSTVARTEGPDLHPEPADKVPRSRSRKRDIVEAFSSEVLFFTHQTTVGHLKSVKKRLETLYGVEVDDGPRVTGGTRKKPDRWQLPYHTATGYSCEPCGCHGNLGYYDYMLHLLREPHLTKLRGKIQQPQEGVSEDEGAGADQHGDGRWALDEAAAPTSPDLDADRLFASPAPAAAASSPHNDPHASVHGSGPIQHGPQADQALATGPPSVDARDQRLADAIVKLAALQARLRQATDGSRSPMPEPEHPRRSPMPEPGHPPRLPAAALPSRRTARSRSPLHSDLPRGTRRRPMADAASEGGRSREIRHRRRPTPELPGSPDVAMDIEEGELTRPSTAASPRAVADSPGASEHQPSSHAPDRHQRRPRYFH</sequence>
<gene>
    <name evidence="3" type="ORF">WJX84_006061</name>
</gene>
<feature type="region of interest" description="Disordered" evidence="2">
    <location>
        <begin position="650"/>
        <end position="689"/>
    </location>
</feature>
<feature type="compositionally biased region" description="Basic and acidic residues" evidence="2">
    <location>
        <begin position="487"/>
        <end position="500"/>
    </location>
</feature>
<accession>A0AAW1TF33</accession>
<evidence type="ECO:0000313" key="4">
    <source>
        <dbReference type="Proteomes" id="UP001485043"/>
    </source>
</evidence>
<feature type="compositionally biased region" description="Pro residues" evidence="2">
    <location>
        <begin position="730"/>
        <end position="741"/>
    </location>
</feature>
<keyword evidence="1" id="KW-0175">Coiled coil</keyword>
<feature type="region of interest" description="Disordered" evidence="2">
    <location>
        <begin position="602"/>
        <end position="624"/>
    </location>
</feature>
<feature type="region of interest" description="Disordered" evidence="2">
    <location>
        <begin position="267"/>
        <end position="355"/>
    </location>
</feature>
<feature type="compositionally biased region" description="Low complexity" evidence="2">
    <location>
        <begin position="742"/>
        <end position="757"/>
    </location>
</feature>
<reference evidence="3 4" key="1">
    <citation type="journal article" date="2024" name="Nat. Commun.">
        <title>Phylogenomics reveals the evolutionary origins of lichenization in chlorophyte algae.</title>
        <authorList>
            <person name="Puginier C."/>
            <person name="Libourel C."/>
            <person name="Otte J."/>
            <person name="Skaloud P."/>
            <person name="Haon M."/>
            <person name="Grisel S."/>
            <person name="Petersen M."/>
            <person name="Berrin J.G."/>
            <person name="Delaux P.M."/>
            <person name="Dal Grande F."/>
            <person name="Keller J."/>
        </authorList>
    </citation>
    <scope>NUCLEOTIDE SEQUENCE [LARGE SCALE GENOMIC DNA]</scope>
    <source>
        <strain evidence="3 4">SAG 2523</strain>
    </source>
</reference>
<evidence type="ECO:0000256" key="2">
    <source>
        <dbReference type="SAM" id="MobiDB-lite"/>
    </source>
</evidence>
<feature type="coiled-coil region" evidence="1">
    <location>
        <begin position="21"/>
        <end position="87"/>
    </location>
</feature>
<proteinExistence type="predicted"/>
<organism evidence="3 4">
    <name type="scientific">Apatococcus fuscideae</name>
    <dbReference type="NCBI Taxonomy" id="2026836"/>
    <lineage>
        <taxon>Eukaryota</taxon>
        <taxon>Viridiplantae</taxon>
        <taxon>Chlorophyta</taxon>
        <taxon>core chlorophytes</taxon>
        <taxon>Trebouxiophyceae</taxon>
        <taxon>Chlorellales</taxon>
        <taxon>Chlorellaceae</taxon>
        <taxon>Apatococcus</taxon>
    </lineage>
</organism>
<feature type="region of interest" description="Disordered" evidence="2">
    <location>
        <begin position="462"/>
        <end position="505"/>
    </location>
</feature>
<feature type="compositionally biased region" description="Pro residues" evidence="2">
    <location>
        <begin position="281"/>
        <end position="296"/>
    </location>
</feature>
<keyword evidence="4" id="KW-1185">Reference proteome</keyword>
<comment type="caution">
    <text evidence="3">The sequence shown here is derived from an EMBL/GenBank/DDBJ whole genome shotgun (WGS) entry which is preliminary data.</text>
</comment>
<feature type="region of interest" description="Disordered" evidence="2">
    <location>
        <begin position="228"/>
        <end position="252"/>
    </location>
</feature>
<feature type="region of interest" description="Disordered" evidence="2">
    <location>
        <begin position="710"/>
        <end position="848"/>
    </location>
</feature>
<feature type="compositionally biased region" description="Low complexity" evidence="2">
    <location>
        <begin position="228"/>
        <end position="245"/>
    </location>
</feature>
<dbReference type="Proteomes" id="UP001485043">
    <property type="component" value="Unassembled WGS sequence"/>
</dbReference>
<evidence type="ECO:0000313" key="3">
    <source>
        <dbReference type="EMBL" id="KAK9866969.1"/>
    </source>
</evidence>
<dbReference type="AlphaFoldDB" id="A0AAW1TF33"/>
<evidence type="ECO:0000256" key="1">
    <source>
        <dbReference type="SAM" id="Coils"/>
    </source>
</evidence>
<protein>
    <submittedName>
        <fullName evidence="3">Uncharacterized protein</fullName>
    </submittedName>
</protein>
<feature type="compositionally biased region" description="Pro residues" evidence="2">
    <location>
        <begin position="320"/>
        <end position="330"/>
    </location>
</feature>
<name>A0AAW1TF33_9CHLO</name>
<dbReference type="EMBL" id="JALJOV010000120">
    <property type="protein sequence ID" value="KAK9866969.1"/>
    <property type="molecule type" value="Genomic_DNA"/>
</dbReference>